<feature type="transmembrane region" description="Helical" evidence="1">
    <location>
        <begin position="322"/>
        <end position="346"/>
    </location>
</feature>
<dbReference type="Proteomes" id="UP001218218">
    <property type="component" value="Unassembled WGS sequence"/>
</dbReference>
<protein>
    <submittedName>
        <fullName evidence="2">Uncharacterized protein</fullName>
    </submittedName>
</protein>
<evidence type="ECO:0000313" key="3">
    <source>
        <dbReference type="Proteomes" id="UP001218218"/>
    </source>
</evidence>
<feature type="transmembrane region" description="Helical" evidence="1">
    <location>
        <begin position="233"/>
        <end position="255"/>
    </location>
</feature>
<sequence length="519" mass="58181">MPLQDERCPPQDERWLLKMKDPQDKPVVLLMCSWDVDRTLVTNGGVEEKDEKNDGQRWGKEQEVTKRDDPLNDYIAYGIGMAFYLLKRQRRNLFAIPRLEEFSRQCRISHQLADESESDSVAVNTSPDTGVSHRHQYRARLRPLSSHVTTPAPTLATVRPGFGLLHTSWLRPAEFNVNGDFPLTVYPDRSDSGDHVPVFYILEFKCVLSYPKIWNDRSGTGLGYQDPWWIKTLVAFLFIVNITQAAAVVYMSWFYCVTNFANPGVVASKNSLPGEKPHLKSVYSVSLWPYPFTYLTTAVLAITNQMFQSWRIYLFTGSRIRVGFLVVASLAACGTGVASAIEAWIFSELAKLVVLQPIVEVQLTLQCAIDVILAVYSNSKTTIPRTDKVLNRLIRTAVQSGFFTGGWSGTHNERYDGLSARGISAVFALGILFSFRFSPGTYMIALFTFPIGRIYTHTMMDHFISREPLRNSLSNSGNILTVPNFDAAGEESSGAANGTLILLRNVSTRTNATKTNETV</sequence>
<keyword evidence="1" id="KW-0472">Membrane</keyword>
<dbReference type="AlphaFoldDB" id="A0AAD7ESB3"/>
<feature type="transmembrane region" description="Helical" evidence="1">
    <location>
        <begin position="282"/>
        <end position="302"/>
    </location>
</feature>
<keyword evidence="1" id="KW-0812">Transmembrane</keyword>
<name>A0AAD7ESB3_9AGAR</name>
<organism evidence="2 3">
    <name type="scientific">Mycena albidolilacea</name>
    <dbReference type="NCBI Taxonomy" id="1033008"/>
    <lineage>
        <taxon>Eukaryota</taxon>
        <taxon>Fungi</taxon>
        <taxon>Dikarya</taxon>
        <taxon>Basidiomycota</taxon>
        <taxon>Agaricomycotina</taxon>
        <taxon>Agaricomycetes</taxon>
        <taxon>Agaricomycetidae</taxon>
        <taxon>Agaricales</taxon>
        <taxon>Marasmiineae</taxon>
        <taxon>Mycenaceae</taxon>
        <taxon>Mycena</taxon>
    </lineage>
</organism>
<dbReference type="EMBL" id="JARIHO010000019">
    <property type="protein sequence ID" value="KAJ7347576.1"/>
    <property type="molecule type" value="Genomic_DNA"/>
</dbReference>
<reference evidence="2" key="1">
    <citation type="submission" date="2023-03" db="EMBL/GenBank/DDBJ databases">
        <title>Massive genome expansion in bonnet fungi (Mycena s.s.) driven by repeated elements and novel gene families across ecological guilds.</title>
        <authorList>
            <consortium name="Lawrence Berkeley National Laboratory"/>
            <person name="Harder C.B."/>
            <person name="Miyauchi S."/>
            <person name="Viragh M."/>
            <person name="Kuo A."/>
            <person name="Thoen E."/>
            <person name="Andreopoulos B."/>
            <person name="Lu D."/>
            <person name="Skrede I."/>
            <person name="Drula E."/>
            <person name="Henrissat B."/>
            <person name="Morin E."/>
            <person name="Kohler A."/>
            <person name="Barry K."/>
            <person name="LaButti K."/>
            <person name="Morin E."/>
            <person name="Salamov A."/>
            <person name="Lipzen A."/>
            <person name="Mereny Z."/>
            <person name="Hegedus B."/>
            <person name="Baldrian P."/>
            <person name="Stursova M."/>
            <person name="Weitz H."/>
            <person name="Taylor A."/>
            <person name="Grigoriev I.V."/>
            <person name="Nagy L.G."/>
            <person name="Martin F."/>
            <person name="Kauserud H."/>
        </authorList>
    </citation>
    <scope>NUCLEOTIDE SEQUENCE</scope>
    <source>
        <strain evidence="2">CBHHK002</strain>
    </source>
</reference>
<proteinExistence type="predicted"/>
<keyword evidence="1" id="KW-1133">Transmembrane helix</keyword>
<accession>A0AAD7ESB3</accession>
<evidence type="ECO:0000313" key="2">
    <source>
        <dbReference type="EMBL" id="KAJ7347576.1"/>
    </source>
</evidence>
<comment type="caution">
    <text evidence="2">The sequence shown here is derived from an EMBL/GenBank/DDBJ whole genome shotgun (WGS) entry which is preliminary data.</text>
</comment>
<keyword evidence="3" id="KW-1185">Reference proteome</keyword>
<gene>
    <name evidence="2" type="ORF">DFH08DRAFT_1002552</name>
</gene>
<evidence type="ECO:0000256" key="1">
    <source>
        <dbReference type="SAM" id="Phobius"/>
    </source>
</evidence>
<feature type="transmembrane region" description="Helical" evidence="1">
    <location>
        <begin position="423"/>
        <end position="449"/>
    </location>
</feature>